<dbReference type="EMBL" id="MU001631">
    <property type="protein sequence ID" value="KAF2487618.1"/>
    <property type="molecule type" value="Genomic_DNA"/>
</dbReference>
<proteinExistence type="predicted"/>
<dbReference type="Proteomes" id="UP000799767">
    <property type="component" value="Unassembled WGS sequence"/>
</dbReference>
<evidence type="ECO:0000313" key="3">
    <source>
        <dbReference type="Proteomes" id="UP000799767"/>
    </source>
</evidence>
<sequence length="257" mass="28061">MMLIRCATSAESMPVWPLLPAAASAVAKYFCCTCILYLGLRGYLHTVCPRRLASSKVIGRKQGLAREPKSCKRGSDREDPRRKTGCTFRLAPGSTAGAAFPFEIQRIPAGSCLGLFDVSHGNERMGMERYDSAALEGVWMVRRVCPPVTFRRCARFYPECAGRPRGALRMFREEKKLGAWSGSSPVRSCPSCDAGPSLCDPLAASSPSHPQHRCCHPRHACTLLLITLSSLASTPASHFRRASPSPPAPHAARFELQ</sequence>
<keyword evidence="3" id="KW-1185">Reference proteome</keyword>
<feature type="region of interest" description="Disordered" evidence="1">
    <location>
        <begin position="237"/>
        <end position="257"/>
    </location>
</feature>
<dbReference type="GeneID" id="54470595"/>
<dbReference type="AlphaFoldDB" id="A0A6A6Q596"/>
<evidence type="ECO:0000256" key="1">
    <source>
        <dbReference type="SAM" id="MobiDB-lite"/>
    </source>
</evidence>
<reference evidence="2" key="1">
    <citation type="journal article" date="2020" name="Stud. Mycol.">
        <title>101 Dothideomycetes genomes: a test case for predicting lifestyles and emergence of pathogens.</title>
        <authorList>
            <person name="Haridas S."/>
            <person name="Albert R."/>
            <person name="Binder M."/>
            <person name="Bloem J."/>
            <person name="Labutti K."/>
            <person name="Salamov A."/>
            <person name="Andreopoulos B."/>
            <person name="Baker S."/>
            <person name="Barry K."/>
            <person name="Bills G."/>
            <person name="Bluhm B."/>
            <person name="Cannon C."/>
            <person name="Castanera R."/>
            <person name="Culley D."/>
            <person name="Daum C."/>
            <person name="Ezra D."/>
            <person name="Gonzalez J."/>
            <person name="Henrissat B."/>
            <person name="Kuo A."/>
            <person name="Liang C."/>
            <person name="Lipzen A."/>
            <person name="Lutzoni F."/>
            <person name="Magnuson J."/>
            <person name="Mondo S."/>
            <person name="Nolan M."/>
            <person name="Ohm R."/>
            <person name="Pangilinan J."/>
            <person name="Park H.-J."/>
            <person name="Ramirez L."/>
            <person name="Alfaro M."/>
            <person name="Sun H."/>
            <person name="Tritt A."/>
            <person name="Yoshinaga Y."/>
            <person name="Zwiers L.-H."/>
            <person name="Turgeon B."/>
            <person name="Goodwin S."/>
            <person name="Spatafora J."/>
            <person name="Crous P."/>
            <person name="Grigoriev I."/>
        </authorList>
    </citation>
    <scope>NUCLEOTIDE SEQUENCE</scope>
    <source>
        <strain evidence="2">CBS 113389</strain>
    </source>
</reference>
<accession>A0A6A6Q596</accession>
<feature type="region of interest" description="Disordered" evidence="1">
    <location>
        <begin position="64"/>
        <end position="84"/>
    </location>
</feature>
<evidence type="ECO:0000313" key="2">
    <source>
        <dbReference type="EMBL" id="KAF2487618.1"/>
    </source>
</evidence>
<protein>
    <submittedName>
        <fullName evidence="2">Uncharacterized protein</fullName>
    </submittedName>
</protein>
<dbReference type="RefSeq" id="XP_033594187.1">
    <property type="nucleotide sequence ID" value="XM_033729593.1"/>
</dbReference>
<gene>
    <name evidence="2" type="ORF">BDY17DRAFT_14766</name>
</gene>
<feature type="compositionally biased region" description="Basic and acidic residues" evidence="1">
    <location>
        <begin position="64"/>
        <end position="82"/>
    </location>
</feature>
<organism evidence="2 3">
    <name type="scientific">Neohortaea acidophila</name>
    <dbReference type="NCBI Taxonomy" id="245834"/>
    <lineage>
        <taxon>Eukaryota</taxon>
        <taxon>Fungi</taxon>
        <taxon>Dikarya</taxon>
        <taxon>Ascomycota</taxon>
        <taxon>Pezizomycotina</taxon>
        <taxon>Dothideomycetes</taxon>
        <taxon>Dothideomycetidae</taxon>
        <taxon>Mycosphaerellales</taxon>
        <taxon>Teratosphaeriaceae</taxon>
        <taxon>Neohortaea</taxon>
    </lineage>
</organism>
<name>A0A6A6Q596_9PEZI</name>